<reference evidence="2 3" key="1">
    <citation type="journal article" date="2021" name="BMC Genomics">
        <title>Datura genome reveals duplications of psychoactive alkaloid biosynthetic genes and high mutation rate following tissue culture.</title>
        <authorList>
            <person name="Rajewski A."/>
            <person name="Carter-House D."/>
            <person name="Stajich J."/>
            <person name="Litt A."/>
        </authorList>
    </citation>
    <scope>NUCLEOTIDE SEQUENCE [LARGE SCALE GENOMIC DNA]</scope>
    <source>
        <strain evidence="2">AR-01</strain>
    </source>
</reference>
<evidence type="ECO:0000313" key="3">
    <source>
        <dbReference type="Proteomes" id="UP000823775"/>
    </source>
</evidence>
<feature type="region of interest" description="Disordered" evidence="1">
    <location>
        <begin position="34"/>
        <end position="56"/>
    </location>
</feature>
<evidence type="ECO:0000313" key="2">
    <source>
        <dbReference type="EMBL" id="MCD9638847.1"/>
    </source>
</evidence>
<sequence length="120" mass="13038">ASCPLFRPLDKTVRADGVITLDTTTYKDAPALKWAKGTENKTQPPPSMPSSTTGGQFQAVEVPTSTPTDFLIIAQMAQAHESHIVKLAKAIPSMIQQAIKKDMQPTRDKYRGLCATVKVL</sequence>
<name>A0ABS8UWY2_DATST</name>
<protein>
    <recommendedName>
        <fullName evidence="4">DUF305 domain-containing protein</fullName>
    </recommendedName>
</protein>
<evidence type="ECO:0000256" key="1">
    <source>
        <dbReference type="SAM" id="MobiDB-lite"/>
    </source>
</evidence>
<dbReference type="Proteomes" id="UP000823775">
    <property type="component" value="Unassembled WGS sequence"/>
</dbReference>
<proteinExistence type="predicted"/>
<evidence type="ECO:0008006" key="4">
    <source>
        <dbReference type="Google" id="ProtNLM"/>
    </source>
</evidence>
<comment type="caution">
    <text evidence="2">The sequence shown here is derived from an EMBL/GenBank/DDBJ whole genome shotgun (WGS) entry which is preliminary data.</text>
</comment>
<keyword evidence="3" id="KW-1185">Reference proteome</keyword>
<organism evidence="2 3">
    <name type="scientific">Datura stramonium</name>
    <name type="common">Jimsonweed</name>
    <name type="synonym">Common thornapple</name>
    <dbReference type="NCBI Taxonomy" id="4076"/>
    <lineage>
        <taxon>Eukaryota</taxon>
        <taxon>Viridiplantae</taxon>
        <taxon>Streptophyta</taxon>
        <taxon>Embryophyta</taxon>
        <taxon>Tracheophyta</taxon>
        <taxon>Spermatophyta</taxon>
        <taxon>Magnoliopsida</taxon>
        <taxon>eudicotyledons</taxon>
        <taxon>Gunneridae</taxon>
        <taxon>Pentapetalae</taxon>
        <taxon>asterids</taxon>
        <taxon>lamiids</taxon>
        <taxon>Solanales</taxon>
        <taxon>Solanaceae</taxon>
        <taxon>Solanoideae</taxon>
        <taxon>Datureae</taxon>
        <taxon>Datura</taxon>
    </lineage>
</organism>
<accession>A0ABS8UWY2</accession>
<dbReference type="EMBL" id="JACEIK010002785">
    <property type="protein sequence ID" value="MCD9638847.1"/>
    <property type="molecule type" value="Genomic_DNA"/>
</dbReference>
<gene>
    <name evidence="2" type="ORF">HAX54_023007</name>
</gene>
<feature type="non-terminal residue" evidence="2">
    <location>
        <position position="1"/>
    </location>
</feature>